<comment type="similarity">
    <text evidence="2">Belongs to the PPR family. P subfamily.</text>
</comment>
<evidence type="ECO:0000313" key="7">
    <source>
        <dbReference type="EMBL" id="CAI0407440.1"/>
    </source>
</evidence>
<dbReference type="GO" id="GO:0003729">
    <property type="term" value="F:mRNA binding"/>
    <property type="evidence" value="ECO:0007669"/>
    <property type="project" value="UniProtKB-ARBA"/>
</dbReference>
<keyword evidence="5" id="KW-0496">Mitochondrion</keyword>
<evidence type="ECO:0000256" key="1">
    <source>
        <dbReference type="ARBA" id="ARBA00004173"/>
    </source>
</evidence>
<reference evidence="7" key="1">
    <citation type="submission" date="2022-08" db="EMBL/GenBank/DDBJ databases">
        <authorList>
            <person name="Gutierrez-Valencia J."/>
        </authorList>
    </citation>
    <scope>NUCLEOTIDE SEQUENCE</scope>
</reference>
<dbReference type="Gene3D" id="1.25.40.10">
    <property type="entry name" value="Tetratricopeptide repeat domain"/>
    <property type="match status" value="4"/>
</dbReference>
<comment type="caution">
    <text evidence="7">The sequence shown here is derived from an EMBL/GenBank/DDBJ whole genome shotgun (WGS) entry which is preliminary data.</text>
</comment>
<evidence type="ECO:0000256" key="4">
    <source>
        <dbReference type="ARBA" id="ARBA00022946"/>
    </source>
</evidence>
<dbReference type="Pfam" id="PF13041">
    <property type="entry name" value="PPR_2"/>
    <property type="match status" value="1"/>
</dbReference>
<evidence type="ECO:0008006" key="9">
    <source>
        <dbReference type="Google" id="ProtNLM"/>
    </source>
</evidence>
<evidence type="ECO:0000256" key="2">
    <source>
        <dbReference type="ARBA" id="ARBA00007626"/>
    </source>
</evidence>
<dbReference type="InterPro" id="IPR011990">
    <property type="entry name" value="TPR-like_helical_dom_sf"/>
</dbReference>
<name>A0AAV0JDK3_9ROSI</name>
<protein>
    <recommendedName>
        <fullName evidence="9">Pentatricopeptide repeat-containing protein</fullName>
    </recommendedName>
</protein>
<dbReference type="PROSITE" id="PS51375">
    <property type="entry name" value="PPR"/>
    <property type="match status" value="2"/>
</dbReference>
<dbReference type="NCBIfam" id="TIGR00756">
    <property type="entry name" value="PPR"/>
    <property type="match status" value="4"/>
</dbReference>
<evidence type="ECO:0000256" key="6">
    <source>
        <dbReference type="PROSITE-ProRule" id="PRU00708"/>
    </source>
</evidence>
<keyword evidence="3" id="KW-0677">Repeat</keyword>
<accession>A0AAV0JDK3</accession>
<evidence type="ECO:0000256" key="3">
    <source>
        <dbReference type="ARBA" id="ARBA00022737"/>
    </source>
</evidence>
<evidence type="ECO:0000256" key="5">
    <source>
        <dbReference type="ARBA" id="ARBA00023128"/>
    </source>
</evidence>
<dbReference type="FunFam" id="1.25.40.10:FF:000385">
    <property type="entry name" value="Pentatricopeptide repeat-containing protein mitochondrial"/>
    <property type="match status" value="1"/>
</dbReference>
<feature type="repeat" description="PPR" evidence="6">
    <location>
        <begin position="129"/>
        <end position="163"/>
    </location>
</feature>
<dbReference type="SUPFAM" id="SSF48452">
    <property type="entry name" value="TPR-like"/>
    <property type="match status" value="2"/>
</dbReference>
<dbReference type="EMBL" id="CAMGYJ010000004">
    <property type="protein sequence ID" value="CAI0407440.1"/>
    <property type="molecule type" value="Genomic_DNA"/>
</dbReference>
<dbReference type="GO" id="GO:0005739">
    <property type="term" value="C:mitochondrion"/>
    <property type="evidence" value="ECO:0007669"/>
    <property type="project" value="UniProtKB-SubCell"/>
</dbReference>
<dbReference type="AlphaFoldDB" id="A0AAV0JDK3"/>
<sequence length="494" mass="55782">MNSKLVLQSLTRNHSAIISRSYHLAKNNSRPTLYSKISPLGNSSVSAELDNWVKTGQKVRFPELQRIVFDLRKRRRFTQALEVLEWMSRLSTVVISPAEHAIRLDLIGKVHGFEAAEVYFNNLKDIDKTDKTHGALLNCYARQKQVDKAISHMRKMKELGLATSSLTYNGIMCLYTNIGQHEKVPSVLAEMKSNNISPDNYSYRICISSYGVRSEIDEMEKVLNEMEQQENILVDWNTYTVVANFYIKSGLRDKAIDALKKAEEVLQWKDGTGFNHLISLNAALGNTAEIIRLWNAEKTLCKRCINRDYITVLEALVKVKEIDEAVKILEEWKSCRNNYDFKVPNVIVIGCVEQGMMEKAEAVLRQLMEKGKAVTPNSWATVAKGYLDKDEPAKAFECMKAAVSQYEENKGWKPNPSVITGVLSWLGDEGSAEDARAFVDGLMKVVPVSREMYHALLKAYKRSGKEVESLLSAMEADGIAQNGKTQRILGRKAD</sequence>
<evidence type="ECO:0000313" key="8">
    <source>
        <dbReference type="Proteomes" id="UP001154282"/>
    </source>
</evidence>
<comment type="subcellular location">
    <subcellularLocation>
        <location evidence="1">Mitochondrion</location>
    </subcellularLocation>
</comment>
<keyword evidence="8" id="KW-1185">Reference proteome</keyword>
<proteinExistence type="inferred from homology"/>
<organism evidence="7 8">
    <name type="scientific">Linum tenue</name>
    <dbReference type="NCBI Taxonomy" id="586396"/>
    <lineage>
        <taxon>Eukaryota</taxon>
        <taxon>Viridiplantae</taxon>
        <taxon>Streptophyta</taxon>
        <taxon>Embryophyta</taxon>
        <taxon>Tracheophyta</taxon>
        <taxon>Spermatophyta</taxon>
        <taxon>Magnoliopsida</taxon>
        <taxon>eudicotyledons</taxon>
        <taxon>Gunneridae</taxon>
        <taxon>Pentapetalae</taxon>
        <taxon>rosids</taxon>
        <taxon>fabids</taxon>
        <taxon>Malpighiales</taxon>
        <taxon>Linaceae</taxon>
        <taxon>Linum</taxon>
    </lineage>
</organism>
<dbReference type="PANTHER" id="PTHR45717:SF20">
    <property type="entry name" value="OS07G0598500 PROTEIN"/>
    <property type="match status" value="1"/>
</dbReference>
<dbReference type="InterPro" id="IPR002885">
    <property type="entry name" value="PPR_rpt"/>
</dbReference>
<feature type="repeat" description="PPR" evidence="6">
    <location>
        <begin position="164"/>
        <end position="198"/>
    </location>
</feature>
<dbReference type="Pfam" id="PF01535">
    <property type="entry name" value="PPR"/>
    <property type="match status" value="3"/>
</dbReference>
<gene>
    <name evidence="7" type="ORF">LITE_LOCUS13566</name>
</gene>
<dbReference type="Proteomes" id="UP001154282">
    <property type="component" value="Unassembled WGS sequence"/>
</dbReference>
<keyword evidence="4" id="KW-0809">Transit peptide</keyword>
<dbReference type="PANTHER" id="PTHR45717">
    <property type="entry name" value="OS12G0527900 PROTEIN"/>
    <property type="match status" value="1"/>
</dbReference>